<reference evidence="1 2" key="1">
    <citation type="submission" date="2024-04" db="EMBL/GenBank/DDBJ databases">
        <title>WGS of bacteria from Torrens River.</title>
        <authorList>
            <person name="Wyrsch E.R."/>
            <person name="Drigo B."/>
        </authorList>
    </citation>
    <scope>NUCLEOTIDE SEQUENCE [LARGE SCALE GENOMIC DNA]</scope>
    <source>
        <strain evidence="1 2">TWI391</strain>
    </source>
</reference>
<keyword evidence="2" id="KW-1185">Reference proteome</keyword>
<dbReference type="EMBL" id="JBDJNQ010000005">
    <property type="protein sequence ID" value="MEN5378009.1"/>
    <property type="molecule type" value="Genomic_DNA"/>
</dbReference>
<dbReference type="NCBIfam" id="TIGR03696">
    <property type="entry name" value="Rhs_assc_core"/>
    <property type="match status" value="1"/>
</dbReference>
<dbReference type="InterPro" id="IPR050708">
    <property type="entry name" value="T6SS_VgrG/RHS"/>
</dbReference>
<accession>A0ABV0BWU0</accession>
<organism evidence="1 2">
    <name type="scientific">Sphingobacterium kitahiroshimense</name>
    <dbReference type="NCBI Taxonomy" id="470446"/>
    <lineage>
        <taxon>Bacteria</taxon>
        <taxon>Pseudomonadati</taxon>
        <taxon>Bacteroidota</taxon>
        <taxon>Sphingobacteriia</taxon>
        <taxon>Sphingobacteriales</taxon>
        <taxon>Sphingobacteriaceae</taxon>
        <taxon>Sphingobacterium</taxon>
    </lineage>
</organism>
<protein>
    <submittedName>
        <fullName evidence="1">RHS repeat-associated core domain-containing protein</fullName>
    </submittedName>
</protein>
<dbReference type="PANTHER" id="PTHR32305">
    <property type="match status" value="1"/>
</dbReference>
<name>A0ABV0BWU0_9SPHI</name>
<gene>
    <name evidence="1" type="ORF">ABE541_12120</name>
</gene>
<dbReference type="Proteomes" id="UP001409291">
    <property type="component" value="Unassembled WGS sequence"/>
</dbReference>
<sequence length="404" mass="44824">MVAHLALENDILLRNNHTSNFSYNERGWLSISSSPNFSQQLKYQEGSIPQWNGNISEQLWGDDATLSNSFSYQYDKVNRLLRGTNGLGGVENITEVLEYDDMGNIRTLSRDALGSTTYTYDGNKLMGLTGAISGSYSYDMNGNAITDRRGMSFSYNYLNLPQRAVGAGADVAFKYDAGGIKLQKVSKIGTLNPITTTRDYIGGIEYGNGAIDLIHNAVGYALKSGDRYIYHYNLTDHLGNVRATLKRGNGANVDVVQRDNYYPFGKRRVVAGGNNKYLYNGKEIQGELGDQYDYGARFYDAEIGRWNVVDPLADAAYGWTPYRYGYNNPIKFTDPTGMLESTEVEKQEDGTYKVVGGKNDNDRNIYIVGKDGQRTGEILGKSISSHSFLDEHDNPVIGAVVNTQ</sequence>
<dbReference type="InterPro" id="IPR022385">
    <property type="entry name" value="Rhs_assc_core"/>
</dbReference>
<evidence type="ECO:0000313" key="1">
    <source>
        <dbReference type="EMBL" id="MEN5378009.1"/>
    </source>
</evidence>
<dbReference type="Gene3D" id="2.180.10.10">
    <property type="entry name" value="RHS repeat-associated core"/>
    <property type="match status" value="1"/>
</dbReference>
<evidence type="ECO:0000313" key="2">
    <source>
        <dbReference type="Proteomes" id="UP001409291"/>
    </source>
</evidence>
<comment type="caution">
    <text evidence="1">The sequence shown here is derived from an EMBL/GenBank/DDBJ whole genome shotgun (WGS) entry which is preliminary data.</text>
</comment>
<dbReference type="PANTHER" id="PTHR32305:SF15">
    <property type="entry name" value="PROTEIN RHSA-RELATED"/>
    <property type="match status" value="1"/>
</dbReference>
<proteinExistence type="predicted"/>
<dbReference type="RefSeq" id="WP_346581371.1">
    <property type="nucleotide sequence ID" value="NZ_JBDJNQ010000005.1"/>
</dbReference>